<proteinExistence type="inferred from homology"/>
<protein>
    <recommendedName>
        <fullName evidence="5">TRASH domain-containing protein</fullName>
    </recommendedName>
</protein>
<dbReference type="GO" id="GO:0005730">
    <property type="term" value="C:nucleolus"/>
    <property type="evidence" value="ECO:0007669"/>
    <property type="project" value="TreeGrafter"/>
</dbReference>
<evidence type="ECO:0000313" key="6">
    <source>
        <dbReference type="EMBL" id="CAD8079032.1"/>
    </source>
</evidence>
<comment type="caution">
    <text evidence="6">The sequence shown here is derived from an EMBL/GenBank/DDBJ whole genome shotgun (WGS) entry which is preliminary data.</text>
</comment>
<evidence type="ECO:0000313" key="7">
    <source>
        <dbReference type="Proteomes" id="UP000688137"/>
    </source>
</evidence>
<dbReference type="AlphaFoldDB" id="A0A8S1MJF3"/>
<dbReference type="CDD" id="cd00472">
    <property type="entry name" value="Ribosomal_L24e_L24"/>
    <property type="match status" value="1"/>
</dbReference>
<keyword evidence="3" id="KW-0690">Ribosome biogenesis</keyword>
<dbReference type="SMART" id="SM00746">
    <property type="entry name" value="TRASH"/>
    <property type="match status" value="1"/>
</dbReference>
<evidence type="ECO:0000256" key="2">
    <source>
        <dbReference type="ARBA" id="ARBA00005647"/>
    </source>
</evidence>
<dbReference type="InterPro" id="IPR000988">
    <property type="entry name" value="Ribosomal_eL24-rel_N"/>
</dbReference>
<dbReference type="EMBL" id="CAJJDM010000062">
    <property type="protein sequence ID" value="CAD8079032.1"/>
    <property type="molecule type" value="Genomic_DNA"/>
</dbReference>
<dbReference type="FunFam" id="2.30.170.20:FF:000001">
    <property type="entry name" value="probable ribosome biogenesis protein RLP24"/>
    <property type="match status" value="1"/>
</dbReference>
<organism evidence="6 7">
    <name type="scientific">Paramecium primaurelia</name>
    <dbReference type="NCBI Taxonomy" id="5886"/>
    <lineage>
        <taxon>Eukaryota</taxon>
        <taxon>Sar</taxon>
        <taxon>Alveolata</taxon>
        <taxon>Ciliophora</taxon>
        <taxon>Intramacronucleata</taxon>
        <taxon>Oligohymenophorea</taxon>
        <taxon>Peniculida</taxon>
        <taxon>Parameciidae</taxon>
        <taxon>Paramecium</taxon>
    </lineage>
</organism>
<dbReference type="GO" id="GO:0003735">
    <property type="term" value="F:structural constituent of ribosome"/>
    <property type="evidence" value="ECO:0007669"/>
    <property type="project" value="InterPro"/>
</dbReference>
<dbReference type="Pfam" id="PF01246">
    <property type="entry name" value="Ribosomal_L24e"/>
    <property type="match status" value="1"/>
</dbReference>
<gene>
    <name evidence="6" type="ORF">PPRIM_AZ9-3.1.T0610088</name>
</gene>
<dbReference type="PANTHER" id="PTHR10792:SF8">
    <property type="entry name" value="RIBOSOME BIOGENESIS PROTEIN RLP24-RELATED"/>
    <property type="match status" value="1"/>
</dbReference>
<keyword evidence="4" id="KW-0539">Nucleus</keyword>
<dbReference type="Proteomes" id="UP000688137">
    <property type="component" value="Unassembled WGS sequence"/>
</dbReference>
<dbReference type="PANTHER" id="PTHR10792">
    <property type="entry name" value="60S RIBOSOMAL PROTEIN L24"/>
    <property type="match status" value="1"/>
</dbReference>
<name>A0A8S1MJF3_PARPR</name>
<feature type="domain" description="TRASH" evidence="5">
    <location>
        <begin position="6"/>
        <end position="44"/>
    </location>
</feature>
<dbReference type="GO" id="GO:0042273">
    <property type="term" value="P:ribosomal large subunit biogenesis"/>
    <property type="evidence" value="ECO:0007669"/>
    <property type="project" value="TreeGrafter"/>
</dbReference>
<evidence type="ECO:0000256" key="1">
    <source>
        <dbReference type="ARBA" id="ARBA00004123"/>
    </source>
</evidence>
<dbReference type="InterPro" id="IPR023442">
    <property type="entry name" value="Ribosomal_eL24_CS"/>
</dbReference>
<accession>A0A8S1MJF3</accession>
<evidence type="ECO:0000256" key="4">
    <source>
        <dbReference type="ARBA" id="ARBA00023242"/>
    </source>
</evidence>
<dbReference type="PROSITE" id="PS01073">
    <property type="entry name" value="RIBOSOMAL_L24E"/>
    <property type="match status" value="1"/>
</dbReference>
<sequence>MRIEKCYFCSGPIYPGHGIVFVRNDSKMFRFCRSKCHRHFKAQHNPRKTRWTKAFRKAAGKEMTNDSIFEFEQKRNEPLKYNRDLYINTVQAMKKIDKIRLKRENNFWKNRLRAQRKQNLDNVETELAKNINLVSDKSVKEIIKQKAIEKAQLKAQKQKRHQKKDMVEEEA</sequence>
<keyword evidence="7" id="KW-1185">Reference proteome</keyword>
<evidence type="ECO:0000259" key="5">
    <source>
        <dbReference type="SMART" id="SM00746"/>
    </source>
</evidence>
<reference evidence="6" key="1">
    <citation type="submission" date="2021-01" db="EMBL/GenBank/DDBJ databases">
        <authorList>
            <consortium name="Genoscope - CEA"/>
            <person name="William W."/>
        </authorList>
    </citation>
    <scope>NUCLEOTIDE SEQUENCE</scope>
</reference>
<comment type="subcellular location">
    <subcellularLocation>
        <location evidence="1">Nucleus</location>
    </subcellularLocation>
</comment>
<dbReference type="OMA" id="TCYFCSG"/>
<evidence type="ECO:0000256" key="3">
    <source>
        <dbReference type="ARBA" id="ARBA00022517"/>
    </source>
</evidence>
<dbReference type="InterPro" id="IPR011017">
    <property type="entry name" value="TRASH_dom"/>
</dbReference>
<dbReference type="InterPro" id="IPR056366">
    <property type="entry name" value="Ribosomal_eL24"/>
</dbReference>
<comment type="similarity">
    <text evidence="2">Belongs to the eukaryotic ribosomal protein eL24 family.</text>
</comment>